<accession>A0A813J0P6</accession>
<dbReference type="Gene3D" id="3.30.200.20">
    <property type="entry name" value="Phosphorylase Kinase, domain 1"/>
    <property type="match status" value="1"/>
</dbReference>
<protein>
    <recommendedName>
        <fullName evidence="6">Protein kinase domain-containing protein</fullName>
    </recommendedName>
</protein>
<organism evidence="7 8">
    <name type="scientific">Polarella glacialis</name>
    <name type="common">Dinoflagellate</name>
    <dbReference type="NCBI Taxonomy" id="89957"/>
    <lineage>
        <taxon>Eukaryota</taxon>
        <taxon>Sar</taxon>
        <taxon>Alveolata</taxon>
        <taxon>Dinophyceae</taxon>
        <taxon>Suessiales</taxon>
        <taxon>Suessiaceae</taxon>
        <taxon>Polarella</taxon>
    </lineage>
</organism>
<dbReference type="InterPro" id="IPR008271">
    <property type="entry name" value="Ser/Thr_kinase_AS"/>
</dbReference>
<dbReference type="EMBL" id="CAJNNW010017274">
    <property type="protein sequence ID" value="CAE8660657.1"/>
    <property type="molecule type" value="Genomic_DNA"/>
</dbReference>
<evidence type="ECO:0000259" key="6">
    <source>
        <dbReference type="PROSITE" id="PS50011"/>
    </source>
</evidence>
<keyword evidence="2" id="KW-0808">Transferase</keyword>
<dbReference type="Proteomes" id="UP000626109">
    <property type="component" value="Unassembled WGS sequence"/>
</dbReference>
<keyword evidence="1" id="KW-0723">Serine/threonine-protein kinase</keyword>
<sequence>TFDSFNLRIVFERDKTGFEESKEFPIRTNTIVAARYQIVEYLGSAAFSRAVQCLDLDTNKMVCMKIIKNDKDFFDQSLDEIKLLKYINVNGDVDSTNVLRLFDHFYHKEHLIIVTELLRDNLYEYSKYNRESGEAPYFTIGRLQRISNQILVALEYVHSLRLIHCDLKPENILIKSYSKCEVKVIDFGSSCFVDDHLSSYVQSRSYRAPE</sequence>
<name>A0A813J0P6_POLGL</name>
<dbReference type="Gene3D" id="1.10.510.10">
    <property type="entry name" value="Transferase(Phosphotransferase) domain 1"/>
    <property type="match status" value="1"/>
</dbReference>
<dbReference type="AlphaFoldDB" id="A0A813J0P6"/>
<dbReference type="PANTHER" id="PTHR24058:SF124">
    <property type="entry name" value="PROTEIN KINASE SUPERFAMILY PROTEIN"/>
    <property type="match status" value="1"/>
</dbReference>
<dbReference type="PROSITE" id="PS50011">
    <property type="entry name" value="PROTEIN_KINASE_DOM"/>
    <property type="match status" value="1"/>
</dbReference>
<evidence type="ECO:0000313" key="7">
    <source>
        <dbReference type="EMBL" id="CAE8660657.1"/>
    </source>
</evidence>
<dbReference type="GO" id="GO:0004674">
    <property type="term" value="F:protein serine/threonine kinase activity"/>
    <property type="evidence" value="ECO:0007669"/>
    <property type="project" value="UniProtKB-KW"/>
</dbReference>
<dbReference type="InterPro" id="IPR000719">
    <property type="entry name" value="Prot_kinase_dom"/>
</dbReference>
<dbReference type="InterPro" id="IPR050494">
    <property type="entry name" value="Ser_Thr_dual-spec_kinase"/>
</dbReference>
<feature type="domain" description="Protein kinase" evidence="6">
    <location>
        <begin position="36"/>
        <end position="210"/>
    </location>
</feature>
<dbReference type="Pfam" id="PF00069">
    <property type="entry name" value="Pkinase"/>
    <property type="match status" value="1"/>
</dbReference>
<keyword evidence="4" id="KW-0418">Kinase</keyword>
<evidence type="ECO:0000256" key="2">
    <source>
        <dbReference type="ARBA" id="ARBA00022679"/>
    </source>
</evidence>
<reference evidence="7" key="1">
    <citation type="submission" date="2021-02" db="EMBL/GenBank/DDBJ databases">
        <authorList>
            <person name="Dougan E. K."/>
            <person name="Rhodes N."/>
            <person name="Thang M."/>
            <person name="Chan C."/>
        </authorList>
    </citation>
    <scope>NUCLEOTIDE SEQUENCE</scope>
</reference>
<dbReference type="SMART" id="SM00220">
    <property type="entry name" value="S_TKc"/>
    <property type="match status" value="1"/>
</dbReference>
<evidence type="ECO:0000256" key="5">
    <source>
        <dbReference type="ARBA" id="ARBA00022840"/>
    </source>
</evidence>
<gene>
    <name evidence="7" type="ORF">PGLA2088_LOCUS14227</name>
</gene>
<dbReference type="SUPFAM" id="SSF56112">
    <property type="entry name" value="Protein kinase-like (PK-like)"/>
    <property type="match status" value="1"/>
</dbReference>
<keyword evidence="3" id="KW-0547">Nucleotide-binding</keyword>
<evidence type="ECO:0000256" key="1">
    <source>
        <dbReference type="ARBA" id="ARBA00022527"/>
    </source>
</evidence>
<proteinExistence type="predicted"/>
<comment type="caution">
    <text evidence="7">The sequence shown here is derived from an EMBL/GenBank/DDBJ whole genome shotgun (WGS) entry which is preliminary data.</text>
</comment>
<dbReference type="GO" id="GO:0005524">
    <property type="term" value="F:ATP binding"/>
    <property type="evidence" value="ECO:0007669"/>
    <property type="project" value="UniProtKB-KW"/>
</dbReference>
<evidence type="ECO:0000256" key="3">
    <source>
        <dbReference type="ARBA" id="ARBA00022741"/>
    </source>
</evidence>
<evidence type="ECO:0000256" key="4">
    <source>
        <dbReference type="ARBA" id="ARBA00022777"/>
    </source>
</evidence>
<keyword evidence="5" id="KW-0067">ATP-binding</keyword>
<feature type="non-terminal residue" evidence="7">
    <location>
        <position position="1"/>
    </location>
</feature>
<dbReference type="PROSITE" id="PS00108">
    <property type="entry name" value="PROTEIN_KINASE_ST"/>
    <property type="match status" value="1"/>
</dbReference>
<dbReference type="PANTHER" id="PTHR24058">
    <property type="entry name" value="DUAL SPECIFICITY PROTEIN KINASE"/>
    <property type="match status" value="1"/>
</dbReference>
<dbReference type="InterPro" id="IPR011009">
    <property type="entry name" value="Kinase-like_dom_sf"/>
</dbReference>
<evidence type="ECO:0000313" key="8">
    <source>
        <dbReference type="Proteomes" id="UP000626109"/>
    </source>
</evidence>
<feature type="non-terminal residue" evidence="7">
    <location>
        <position position="210"/>
    </location>
</feature>